<proteinExistence type="predicted"/>
<evidence type="ECO:0000259" key="1">
    <source>
        <dbReference type="Pfam" id="PF13966"/>
    </source>
</evidence>
<dbReference type="OrthoDB" id="1002501at2759"/>
<evidence type="ECO:0000313" key="2">
    <source>
        <dbReference type="EMBL" id="KAH1108629.1"/>
    </source>
</evidence>
<keyword evidence="3" id="KW-1185">Reference proteome</keyword>
<comment type="caution">
    <text evidence="2">The sequence shown here is derived from an EMBL/GenBank/DDBJ whole genome shotgun (WGS) entry which is preliminary data.</text>
</comment>
<protein>
    <recommendedName>
        <fullName evidence="1">Reverse transcriptase zinc-binding domain-containing protein</fullName>
    </recommendedName>
</protein>
<sequence>MQDVWIPDLRPLYEYLSSNAIISAHLKVADFVYSDGCWKWSELRHWFSSEILDYIVACHSPNDVLGNDTCLWRQNVNGRFSVKAAYKSIFLLDVPHVNTGWKEIWNNALPPRIKHFLWLVMHRRLFSNYERVRKRLTDEARCLLCGGFHGIDLHAL</sequence>
<dbReference type="Proteomes" id="UP000828251">
    <property type="component" value="Unassembled WGS sequence"/>
</dbReference>
<dbReference type="InterPro" id="IPR026960">
    <property type="entry name" value="RVT-Znf"/>
</dbReference>
<dbReference type="Pfam" id="PF13966">
    <property type="entry name" value="zf-RVT"/>
    <property type="match status" value="1"/>
</dbReference>
<organism evidence="2 3">
    <name type="scientific">Gossypium stocksii</name>
    <dbReference type="NCBI Taxonomy" id="47602"/>
    <lineage>
        <taxon>Eukaryota</taxon>
        <taxon>Viridiplantae</taxon>
        <taxon>Streptophyta</taxon>
        <taxon>Embryophyta</taxon>
        <taxon>Tracheophyta</taxon>
        <taxon>Spermatophyta</taxon>
        <taxon>Magnoliopsida</taxon>
        <taxon>eudicotyledons</taxon>
        <taxon>Gunneridae</taxon>
        <taxon>Pentapetalae</taxon>
        <taxon>rosids</taxon>
        <taxon>malvids</taxon>
        <taxon>Malvales</taxon>
        <taxon>Malvaceae</taxon>
        <taxon>Malvoideae</taxon>
        <taxon>Gossypium</taxon>
    </lineage>
</organism>
<name>A0A9D4AE81_9ROSI</name>
<accession>A0A9D4AE81</accession>
<reference evidence="2 3" key="1">
    <citation type="journal article" date="2021" name="Plant Biotechnol. J.">
        <title>Multi-omics assisted identification of the key and species-specific regulatory components of drought-tolerant mechanisms in Gossypium stocksii.</title>
        <authorList>
            <person name="Yu D."/>
            <person name="Ke L."/>
            <person name="Zhang D."/>
            <person name="Wu Y."/>
            <person name="Sun Y."/>
            <person name="Mei J."/>
            <person name="Sun J."/>
            <person name="Sun Y."/>
        </authorList>
    </citation>
    <scope>NUCLEOTIDE SEQUENCE [LARGE SCALE GENOMIC DNA]</scope>
    <source>
        <strain evidence="3">cv. E1</strain>
        <tissue evidence="2">Leaf</tissue>
    </source>
</reference>
<dbReference type="EMBL" id="JAIQCV010000004">
    <property type="protein sequence ID" value="KAH1108629.1"/>
    <property type="molecule type" value="Genomic_DNA"/>
</dbReference>
<gene>
    <name evidence="2" type="ORF">J1N35_012397</name>
</gene>
<feature type="domain" description="Reverse transcriptase zinc-binding" evidence="1">
    <location>
        <begin position="80"/>
        <end position="146"/>
    </location>
</feature>
<dbReference type="AlphaFoldDB" id="A0A9D4AE81"/>
<evidence type="ECO:0000313" key="3">
    <source>
        <dbReference type="Proteomes" id="UP000828251"/>
    </source>
</evidence>